<dbReference type="VEuPathDB" id="FungiDB:PEXP_048140"/>
<dbReference type="OrthoDB" id="5952526at2759"/>
<proteinExistence type="predicted"/>
<dbReference type="EMBL" id="JQFZ01000020">
    <property type="protein sequence ID" value="KGO62637.1"/>
    <property type="molecule type" value="Genomic_DNA"/>
</dbReference>
<protein>
    <submittedName>
        <fullName evidence="1">Uncharacterized protein</fullName>
    </submittedName>
</protein>
<dbReference type="RefSeq" id="XP_016603168.1">
    <property type="nucleotide sequence ID" value="XM_016741938.1"/>
</dbReference>
<dbReference type="Proteomes" id="UP000030143">
    <property type="component" value="Unassembled WGS sequence"/>
</dbReference>
<comment type="caution">
    <text evidence="1">The sequence shown here is derived from an EMBL/GenBank/DDBJ whole genome shotgun (WGS) entry which is preliminary data.</text>
</comment>
<keyword evidence="2" id="KW-1185">Reference proteome</keyword>
<evidence type="ECO:0000313" key="1">
    <source>
        <dbReference type="EMBL" id="KGO62637.1"/>
    </source>
</evidence>
<sequence length="219" mass="24743">MLRLCRSDNMGVRDMVPALMLRLHKDQDCYYFINWWVLSTRNPWYDWGISPTSCPDSRRADVFEGVGGFLNKCGDISHTSCLTLLKIKLLLDLMRLEQSSSSLASRFPPAILHQIQSSVPQNPVVCANRSIMDGEAGTRPTMIRRLKKQIDTLYQDVHGANSDFWTAIVNPPNRARKFPTVYGNGSAEEIQLMIHFNYAAWVETPGAIDFIKAKVHGGN</sequence>
<accession>A0A0A2IB43</accession>
<dbReference type="GeneID" id="27677357"/>
<gene>
    <name evidence="1" type="ORF">PEX2_046630</name>
</gene>
<dbReference type="PhylomeDB" id="A0A0A2IB43"/>
<reference evidence="1 2" key="1">
    <citation type="journal article" date="2015" name="Mol. Plant Microbe Interact.">
        <title>Genome, transcriptome, and functional analyses of Penicillium expansum provide new insights into secondary metabolism and pathogenicity.</title>
        <authorList>
            <person name="Ballester A.R."/>
            <person name="Marcet-Houben M."/>
            <person name="Levin E."/>
            <person name="Sela N."/>
            <person name="Selma-Lazaro C."/>
            <person name="Carmona L."/>
            <person name="Wisniewski M."/>
            <person name="Droby S."/>
            <person name="Gonzalez-Candelas L."/>
            <person name="Gabaldon T."/>
        </authorList>
    </citation>
    <scope>NUCLEOTIDE SEQUENCE [LARGE SCALE GENOMIC DNA]</scope>
    <source>
        <strain evidence="1 2">MD-8</strain>
    </source>
</reference>
<evidence type="ECO:0000313" key="2">
    <source>
        <dbReference type="Proteomes" id="UP000030143"/>
    </source>
</evidence>
<name>A0A0A2IB43_PENEN</name>
<dbReference type="STRING" id="27334.A0A0A2IB43"/>
<organism evidence="1 2">
    <name type="scientific">Penicillium expansum</name>
    <name type="common">Blue mold rot fungus</name>
    <dbReference type="NCBI Taxonomy" id="27334"/>
    <lineage>
        <taxon>Eukaryota</taxon>
        <taxon>Fungi</taxon>
        <taxon>Dikarya</taxon>
        <taxon>Ascomycota</taxon>
        <taxon>Pezizomycotina</taxon>
        <taxon>Eurotiomycetes</taxon>
        <taxon>Eurotiomycetidae</taxon>
        <taxon>Eurotiales</taxon>
        <taxon>Aspergillaceae</taxon>
        <taxon>Penicillium</taxon>
    </lineage>
</organism>
<dbReference type="HOGENOM" id="CLU_041470_2_0_1"/>
<dbReference type="AlphaFoldDB" id="A0A0A2IB43"/>